<reference evidence="2 3" key="1">
    <citation type="journal article" date="2010" name="J. Bacteriol.">
        <title>Short-term signatures of evolutionary change in the Salmonella enterica serovar typhimurium 14028 genome.</title>
        <authorList>
            <person name="Jarvik T."/>
            <person name="Smillie C."/>
            <person name="Groisman E.A."/>
            <person name="Ochman H."/>
        </authorList>
    </citation>
    <scope>NUCLEOTIDE SEQUENCE [LARGE SCALE GENOMIC DNA]</scope>
    <source>
        <strain evidence="3">14028s / SGSC 2262</strain>
    </source>
</reference>
<name>A0A0F6B9A4_SALT1</name>
<evidence type="ECO:0000313" key="2">
    <source>
        <dbReference type="EMBL" id="ACY91106.1"/>
    </source>
</evidence>
<protein>
    <submittedName>
        <fullName evidence="2">Inner membrane protein</fullName>
    </submittedName>
</protein>
<dbReference type="EMBL" id="CP001363">
    <property type="protein sequence ID" value="ACY91106.1"/>
    <property type="molecule type" value="Genomic_DNA"/>
</dbReference>
<dbReference type="NCBIfam" id="NF041635">
    <property type="entry name" value="STM3941_fam"/>
    <property type="match status" value="1"/>
</dbReference>
<proteinExistence type="predicted"/>
<dbReference type="PATRIC" id="fig|588858.6.peg.4314"/>
<accession>A0A0F6B9A4</accession>
<feature type="transmembrane region" description="Helical" evidence="1">
    <location>
        <begin position="28"/>
        <end position="45"/>
    </location>
</feature>
<feature type="transmembrane region" description="Helical" evidence="1">
    <location>
        <begin position="51"/>
        <end position="71"/>
    </location>
</feature>
<dbReference type="HOGENOM" id="CLU_1561786_0_0_6"/>
<gene>
    <name evidence="2" type="ordered locus">STM14_4742</name>
</gene>
<keyword evidence="1" id="KW-0472">Membrane</keyword>
<evidence type="ECO:0000313" key="3">
    <source>
        <dbReference type="Proteomes" id="UP000002695"/>
    </source>
</evidence>
<dbReference type="BioCyc" id="SENT588858:STM14_RS20770-MONOMER"/>
<keyword evidence="1" id="KW-0812">Transmembrane</keyword>
<dbReference type="KEGG" id="seo:STM14_4742"/>
<sequence>MDVFIKGYYMSINNPILICVNKKRQIKLALFYSVVAIALMMSLFLNYSIMLKMVCVFLILLMIAGASAYWYSAFSGKPQLTLNQEGVTLHTTRLPIVYWHEIDYVGERVSDNTPVLAIFVKDVELYCQRITNEKMRNNFLSLLNKHESNRVMNISLNDLDYDSDELQDIFKMAVARNLEQ</sequence>
<dbReference type="RefSeq" id="WP_001738610.1">
    <property type="nucleotide sequence ID" value="NC_016856.1"/>
</dbReference>
<dbReference type="Proteomes" id="UP000002695">
    <property type="component" value="Chromosome"/>
</dbReference>
<evidence type="ECO:0000256" key="1">
    <source>
        <dbReference type="SAM" id="Phobius"/>
    </source>
</evidence>
<keyword evidence="3" id="KW-1185">Reference proteome</keyword>
<dbReference type="InterPro" id="IPR048136">
    <property type="entry name" value="STM3941-like"/>
</dbReference>
<organism evidence="2 3">
    <name type="scientific">Salmonella typhimurium (strain 14028s / SGSC 2262)</name>
    <dbReference type="NCBI Taxonomy" id="588858"/>
    <lineage>
        <taxon>Bacteria</taxon>
        <taxon>Pseudomonadati</taxon>
        <taxon>Pseudomonadota</taxon>
        <taxon>Gammaproteobacteria</taxon>
        <taxon>Enterobacterales</taxon>
        <taxon>Enterobacteriaceae</taxon>
        <taxon>Salmonella</taxon>
    </lineage>
</organism>
<dbReference type="AlphaFoldDB" id="A0A0F6B9A4"/>
<keyword evidence="1" id="KW-1133">Transmembrane helix</keyword>